<protein>
    <submittedName>
        <fullName evidence="4">Enoyl-CoA hydratase/isomerase family protein</fullName>
    </submittedName>
</protein>
<gene>
    <name evidence="4" type="ORF">EIK79_11130</name>
</gene>
<comment type="caution">
    <text evidence="4">The sequence shown here is derived from an EMBL/GenBank/DDBJ whole genome shotgun (WGS) entry which is preliminary data.</text>
</comment>
<comment type="similarity">
    <text evidence="1 3">Belongs to the enoyl-CoA hydratase/isomerase family.</text>
</comment>
<dbReference type="RefSeq" id="WP_124955199.1">
    <property type="nucleotide sequence ID" value="NZ_RRCH01000023.1"/>
</dbReference>
<dbReference type="InterPro" id="IPR029045">
    <property type="entry name" value="ClpP/crotonase-like_dom_sf"/>
</dbReference>
<organism evidence="4 5">
    <name type="scientific">Halocatena pleomorpha</name>
    <dbReference type="NCBI Taxonomy" id="1785090"/>
    <lineage>
        <taxon>Archaea</taxon>
        <taxon>Methanobacteriati</taxon>
        <taxon>Methanobacteriota</taxon>
        <taxon>Stenosarchaea group</taxon>
        <taxon>Halobacteria</taxon>
        <taxon>Halobacteriales</taxon>
        <taxon>Natronomonadaceae</taxon>
        <taxon>Halocatena</taxon>
    </lineage>
</organism>
<dbReference type="Gene3D" id="1.10.12.10">
    <property type="entry name" value="Lyase 2-enoyl-coa Hydratase, Chain A, domain 2"/>
    <property type="match status" value="1"/>
</dbReference>
<keyword evidence="2" id="KW-0456">Lyase</keyword>
<dbReference type="PANTHER" id="PTHR11941:SF54">
    <property type="entry name" value="ENOYL-COA HYDRATASE, MITOCHONDRIAL"/>
    <property type="match status" value="1"/>
</dbReference>
<dbReference type="PROSITE" id="PS00166">
    <property type="entry name" value="ENOYL_COA_HYDRATASE"/>
    <property type="match status" value="1"/>
</dbReference>
<accession>A0A3P3R9J9</accession>
<reference evidence="4 5" key="1">
    <citation type="submission" date="2018-11" db="EMBL/GenBank/DDBJ databases">
        <title>Taxonoimc description of Halomarina strain SPP-AMP-1.</title>
        <authorList>
            <person name="Pal Y."/>
            <person name="Srinivasana K."/>
            <person name="Verma A."/>
            <person name="Kumar P."/>
        </authorList>
    </citation>
    <scope>NUCLEOTIDE SEQUENCE [LARGE SCALE GENOMIC DNA]</scope>
    <source>
        <strain evidence="4 5">SPP-AMP-1</strain>
    </source>
</reference>
<dbReference type="CDD" id="cd06558">
    <property type="entry name" value="crotonase-like"/>
    <property type="match status" value="1"/>
</dbReference>
<evidence type="ECO:0000313" key="4">
    <source>
        <dbReference type="EMBL" id="RRJ30126.1"/>
    </source>
</evidence>
<dbReference type="SUPFAM" id="SSF52096">
    <property type="entry name" value="ClpP/crotonase"/>
    <property type="match status" value="1"/>
</dbReference>
<dbReference type="OrthoDB" id="27846at2157"/>
<dbReference type="InterPro" id="IPR001753">
    <property type="entry name" value="Enoyl-CoA_hydra/iso"/>
</dbReference>
<evidence type="ECO:0000256" key="3">
    <source>
        <dbReference type="RuleBase" id="RU003707"/>
    </source>
</evidence>
<evidence type="ECO:0000313" key="5">
    <source>
        <dbReference type="Proteomes" id="UP000282322"/>
    </source>
</evidence>
<dbReference type="Gene3D" id="3.90.226.10">
    <property type="entry name" value="2-enoyl-CoA Hydratase, Chain A, domain 1"/>
    <property type="match status" value="1"/>
</dbReference>
<keyword evidence="5" id="KW-1185">Reference proteome</keyword>
<dbReference type="PANTHER" id="PTHR11941">
    <property type="entry name" value="ENOYL-COA HYDRATASE-RELATED"/>
    <property type="match status" value="1"/>
</dbReference>
<dbReference type="InterPro" id="IPR014748">
    <property type="entry name" value="Enoyl-CoA_hydra_C"/>
</dbReference>
<evidence type="ECO:0000256" key="2">
    <source>
        <dbReference type="ARBA" id="ARBA00023239"/>
    </source>
</evidence>
<dbReference type="InterPro" id="IPR018376">
    <property type="entry name" value="Enoyl-CoA_hyd/isom_CS"/>
</dbReference>
<dbReference type="GO" id="GO:0016829">
    <property type="term" value="F:lyase activity"/>
    <property type="evidence" value="ECO:0007669"/>
    <property type="project" value="UniProtKB-KW"/>
</dbReference>
<sequence length="257" mass="27631">MDDLETVLIEFDETSGVGTIALNRPESLNALNDQLSQDVVTGLQRLEEEELRVAVIEGVGDKAFCAGADIGGFSSESSVERSERPVHTFVSEFPVPVVAKIDGYCLGGGFELALACDLRLASADSEFGFPEVNLGLLPGAGGVQFVTKLCGPATAMELAMRGEHVSAEWAAEEGLVNHVYSTDQFESEVESFVTQLAGQAPLAIRAIKKSARMAVDAGRSEGRQYDRRLFNELLTTDDFAEGAAAFSEDREPEFEGR</sequence>
<name>A0A3P3R9J9_9EURY</name>
<evidence type="ECO:0000256" key="1">
    <source>
        <dbReference type="ARBA" id="ARBA00005254"/>
    </source>
</evidence>
<proteinExistence type="inferred from homology"/>
<dbReference type="AlphaFoldDB" id="A0A3P3R9J9"/>
<dbReference type="EMBL" id="RRCH01000023">
    <property type="protein sequence ID" value="RRJ30126.1"/>
    <property type="molecule type" value="Genomic_DNA"/>
</dbReference>
<dbReference type="Proteomes" id="UP000282322">
    <property type="component" value="Unassembled WGS sequence"/>
</dbReference>
<dbReference type="Pfam" id="PF00378">
    <property type="entry name" value="ECH_1"/>
    <property type="match status" value="1"/>
</dbReference>
<dbReference type="GO" id="GO:0006635">
    <property type="term" value="P:fatty acid beta-oxidation"/>
    <property type="evidence" value="ECO:0007669"/>
    <property type="project" value="TreeGrafter"/>
</dbReference>